<dbReference type="GO" id="GO:0005886">
    <property type="term" value="C:plasma membrane"/>
    <property type="evidence" value="ECO:0007669"/>
    <property type="project" value="UniProtKB-SubCell"/>
</dbReference>
<keyword evidence="12" id="KW-1185">Reference proteome</keyword>
<keyword evidence="3 9" id="KW-0812">Transmembrane</keyword>
<accession>A0A191ZI85</accession>
<evidence type="ECO:0000256" key="3">
    <source>
        <dbReference type="ARBA" id="ARBA00022692"/>
    </source>
</evidence>
<evidence type="ECO:0000313" key="11">
    <source>
        <dbReference type="EMBL" id="ANJ67589.1"/>
    </source>
</evidence>
<dbReference type="Proteomes" id="UP000078596">
    <property type="component" value="Chromosome"/>
</dbReference>
<feature type="domain" description="Ancillary SecYEG translocon subunit/Cell division coordinator CpoB TPR" evidence="10">
    <location>
        <begin position="13"/>
        <end position="203"/>
    </location>
</feature>
<evidence type="ECO:0000256" key="8">
    <source>
        <dbReference type="ARBA" id="ARBA00024235"/>
    </source>
</evidence>
<dbReference type="EMBL" id="CP016027">
    <property type="protein sequence ID" value="ANJ67589.1"/>
    <property type="molecule type" value="Genomic_DNA"/>
</dbReference>
<protein>
    <recommendedName>
        <fullName evidence="8">Ancillary SecYEG translocon subunit</fullName>
    </recommendedName>
</protein>
<evidence type="ECO:0000313" key="12">
    <source>
        <dbReference type="Proteomes" id="UP000078596"/>
    </source>
</evidence>
<evidence type="ECO:0000256" key="4">
    <source>
        <dbReference type="ARBA" id="ARBA00022989"/>
    </source>
</evidence>
<dbReference type="STRING" id="1860122.A9404_09465"/>
<dbReference type="OrthoDB" id="9789675at2"/>
<keyword evidence="5 9" id="KW-0472">Membrane</keyword>
<dbReference type="PIRSF" id="PIRSF006170">
    <property type="entry name" value="YfgM"/>
    <property type="match status" value="1"/>
</dbReference>
<comment type="subcellular location">
    <subcellularLocation>
        <location evidence="1">Cell membrane</location>
        <topology evidence="1">Single-pass type II membrane protein</topology>
    </subcellularLocation>
</comment>
<dbReference type="InterPro" id="IPR026039">
    <property type="entry name" value="YfgM"/>
</dbReference>
<sequence length="218" mass="23529">MAATDDEELDKLRDFWAQYGKPLMLGLTVGAVVLAGWFGWQTWQARQQNAAALAFHQVEQLSAANQPQQAMEAARKLAADHSGTAYAALALLVGAHEAMAQNDPSKAAIYLQKLISETKEPALVALARLRLARVQWAQNQPDAALATLKTAPPAPYAPLYAELTGDIEASQKHWSAARAAYQQAMTGSHVDATLLKIKLDNLPNDDHAAPSPTEKSHS</sequence>
<evidence type="ECO:0000256" key="9">
    <source>
        <dbReference type="SAM" id="Phobius"/>
    </source>
</evidence>
<evidence type="ECO:0000256" key="2">
    <source>
        <dbReference type="ARBA" id="ARBA00022475"/>
    </source>
</evidence>
<name>A0A191ZI85_9GAMM</name>
<keyword evidence="2" id="KW-1003">Cell membrane</keyword>
<dbReference type="RefSeq" id="WP_066100750.1">
    <property type="nucleotide sequence ID" value="NZ_CP016027.1"/>
</dbReference>
<dbReference type="InterPro" id="IPR018704">
    <property type="entry name" value="SecYEG/CpoB_TPR"/>
</dbReference>
<feature type="transmembrane region" description="Helical" evidence="9">
    <location>
        <begin position="23"/>
        <end position="40"/>
    </location>
</feature>
<evidence type="ECO:0000256" key="5">
    <source>
        <dbReference type="ARBA" id="ARBA00023136"/>
    </source>
</evidence>
<dbReference type="SUPFAM" id="SSF81901">
    <property type="entry name" value="HCP-like"/>
    <property type="match status" value="1"/>
</dbReference>
<dbReference type="PANTHER" id="PTHR38035:SF1">
    <property type="entry name" value="ANCILLARY SECYEG TRANSLOCON SUBUNIT"/>
    <property type="match status" value="1"/>
</dbReference>
<dbReference type="InterPro" id="IPR011990">
    <property type="entry name" value="TPR-like_helical_dom_sf"/>
</dbReference>
<keyword evidence="6" id="KW-0143">Chaperone</keyword>
<proteinExistence type="inferred from homology"/>
<dbReference type="Pfam" id="PF09976">
    <property type="entry name" value="TPR_21"/>
    <property type="match status" value="1"/>
</dbReference>
<keyword evidence="4 9" id="KW-1133">Transmembrane helix</keyword>
<evidence type="ECO:0000259" key="10">
    <source>
        <dbReference type="Pfam" id="PF09976"/>
    </source>
</evidence>
<dbReference type="GO" id="GO:0044877">
    <property type="term" value="F:protein-containing complex binding"/>
    <property type="evidence" value="ECO:0007669"/>
    <property type="project" value="InterPro"/>
</dbReference>
<dbReference type="AlphaFoldDB" id="A0A191ZI85"/>
<dbReference type="PANTHER" id="PTHR38035">
    <property type="entry name" value="UPF0070 PROTEIN YFGM"/>
    <property type="match status" value="1"/>
</dbReference>
<evidence type="ECO:0000256" key="1">
    <source>
        <dbReference type="ARBA" id="ARBA00004401"/>
    </source>
</evidence>
<evidence type="ECO:0000256" key="6">
    <source>
        <dbReference type="ARBA" id="ARBA00023186"/>
    </source>
</evidence>
<dbReference type="Gene3D" id="1.25.40.10">
    <property type="entry name" value="Tetratricopeptide repeat domain"/>
    <property type="match status" value="1"/>
</dbReference>
<gene>
    <name evidence="11" type="ORF">A9404_09465</name>
</gene>
<organism evidence="11 12">
    <name type="scientific">Halothiobacillus diazotrophicus</name>
    <dbReference type="NCBI Taxonomy" id="1860122"/>
    <lineage>
        <taxon>Bacteria</taxon>
        <taxon>Pseudomonadati</taxon>
        <taxon>Pseudomonadota</taxon>
        <taxon>Gammaproteobacteria</taxon>
        <taxon>Chromatiales</taxon>
        <taxon>Halothiobacillaceae</taxon>
        <taxon>Halothiobacillus</taxon>
    </lineage>
</organism>
<comment type="similarity">
    <text evidence="7">Belongs to the YfgM family.</text>
</comment>
<dbReference type="KEGG" id="haz:A9404_09465"/>
<reference evidence="11 12" key="1">
    <citation type="submission" date="2016-06" db="EMBL/GenBank/DDBJ databases">
        <title>Insight into the functional genes involving in sulfur oxidation in Pearl River water.</title>
        <authorList>
            <person name="Luo J."/>
            <person name="Tan X."/>
            <person name="Lin W."/>
        </authorList>
    </citation>
    <scope>NUCLEOTIDE SEQUENCE [LARGE SCALE GENOMIC DNA]</scope>
    <source>
        <strain evidence="11 12">LS2</strain>
    </source>
</reference>
<evidence type="ECO:0000256" key="7">
    <source>
        <dbReference type="ARBA" id="ARBA00024197"/>
    </source>
</evidence>